<feature type="compositionally biased region" description="Basic and acidic residues" evidence="1">
    <location>
        <begin position="146"/>
        <end position="230"/>
    </location>
</feature>
<organism evidence="3 4">
    <name type="scientific">Cudoniella acicularis</name>
    <dbReference type="NCBI Taxonomy" id="354080"/>
    <lineage>
        <taxon>Eukaryota</taxon>
        <taxon>Fungi</taxon>
        <taxon>Dikarya</taxon>
        <taxon>Ascomycota</taxon>
        <taxon>Pezizomycotina</taxon>
        <taxon>Leotiomycetes</taxon>
        <taxon>Helotiales</taxon>
        <taxon>Tricladiaceae</taxon>
        <taxon>Cudoniella</taxon>
    </lineage>
</organism>
<keyword evidence="4" id="KW-1185">Reference proteome</keyword>
<proteinExistence type="predicted"/>
<feature type="compositionally biased region" description="Acidic residues" evidence="1">
    <location>
        <begin position="367"/>
        <end position="378"/>
    </location>
</feature>
<dbReference type="PRINTS" id="PR00625">
    <property type="entry name" value="JDOMAIN"/>
</dbReference>
<name>A0A8H4RMK8_9HELO</name>
<gene>
    <name evidence="3" type="ORF">G7Y89_g5376</name>
</gene>
<dbReference type="InterPro" id="IPR036869">
    <property type="entry name" value="J_dom_sf"/>
</dbReference>
<reference evidence="3 4" key="1">
    <citation type="submission" date="2020-03" db="EMBL/GenBank/DDBJ databases">
        <title>Draft Genome Sequence of Cudoniella acicularis.</title>
        <authorList>
            <person name="Buettner E."/>
            <person name="Kellner H."/>
        </authorList>
    </citation>
    <scope>NUCLEOTIDE SEQUENCE [LARGE SCALE GENOMIC DNA]</scope>
    <source>
        <strain evidence="3 4">DSM 108380</strain>
    </source>
</reference>
<dbReference type="EMBL" id="JAAMPI010000320">
    <property type="protein sequence ID" value="KAF4632749.1"/>
    <property type="molecule type" value="Genomic_DNA"/>
</dbReference>
<evidence type="ECO:0000256" key="1">
    <source>
        <dbReference type="SAM" id="MobiDB-lite"/>
    </source>
</evidence>
<dbReference type="SUPFAM" id="SSF46565">
    <property type="entry name" value="Chaperone J-domain"/>
    <property type="match status" value="1"/>
</dbReference>
<evidence type="ECO:0000259" key="2">
    <source>
        <dbReference type="PROSITE" id="PS50076"/>
    </source>
</evidence>
<comment type="caution">
    <text evidence="3">The sequence shown here is derived from an EMBL/GenBank/DDBJ whole genome shotgun (WGS) entry which is preliminary data.</text>
</comment>
<dbReference type="PROSITE" id="PS50076">
    <property type="entry name" value="DNAJ_2"/>
    <property type="match status" value="1"/>
</dbReference>
<feature type="region of interest" description="Disordered" evidence="1">
    <location>
        <begin position="146"/>
        <end position="233"/>
    </location>
</feature>
<evidence type="ECO:0000313" key="3">
    <source>
        <dbReference type="EMBL" id="KAF4632749.1"/>
    </source>
</evidence>
<feature type="region of interest" description="Disordered" evidence="1">
    <location>
        <begin position="308"/>
        <end position="378"/>
    </location>
</feature>
<feature type="domain" description="J" evidence="2">
    <location>
        <begin position="240"/>
        <end position="301"/>
    </location>
</feature>
<dbReference type="Gene3D" id="1.10.287.110">
    <property type="entry name" value="DnaJ domain"/>
    <property type="match status" value="1"/>
</dbReference>
<feature type="compositionally biased region" description="Acidic residues" evidence="1">
    <location>
        <begin position="330"/>
        <end position="339"/>
    </location>
</feature>
<dbReference type="AlphaFoldDB" id="A0A8H4RMK8"/>
<dbReference type="Proteomes" id="UP000566819">
    <property type="component" value="Unassembled WGS sequence"/>
</dbReference>
<sequence length="378" mass="43841">MLTRGSHDSGITAIHLSRLEEAPTEIALGQNFYKQYIVEDLRFDKRKPESYLYRREYSQFLRGRQVYRRSKSYLTKEPKAATPYLLRIVDYLRLPYVESGFKHEDGSAFRKSGKALEVKSKRRYESKKESGEDLDKEVDELSRLLRDFRGKSDKNSSKDSGKKSNRESTKKSDKESGKKSDKESDKESNKKSDKESSRKSDKDSGKASDRDSNKKSDKKSSKNPIKDSKVTRVRKCPKKDYYAILSLEESYSGIEVKKAYKKLLLLTYPDKNKYKDAEKAFKRQPNPIALVSGKELIKPKQLLTAKPKKRLISGSEVKRRSKSRRHADLDNESDSDSDSDSSSIFVLAKKKGRRRVRDRPYTKDEEKFEDEEDEVYKV</sequence>
<dbReference type="SMART" id="SM00271">
    <property type="entry name" value="DnaJ"/>
    <property type="match status" value="1"/>
</dbReference>
<feature type="compositionally biased region" description="Basic residues" evidence="1">
    <location>
        <begin position="348"/>
        <end position="357"/>
    </location>
</feature>
<evidence type="ECO:0000313" key="4">
    <source>
        <dbReference type="Proteomes" id="UP000566819"/>
    </source>
</evidence>
<protein>
    <recommendedName>
        <fullName evidence="2">J domain-containing protein</fullName>
    </recommendedName>
</protein>
<accession>A0A8H4RMK8</accession>
<dbReference type="InterPro" id="IPR001623">
    <property type="entry name" value="DnaJ_domain"/>
</dbReference>
<dbReference type="Pfam" id="PF00226">
    <property type="entry name" value="DnaJ"/>
    <property type="match status" value="1"/>
</dbReference>